<proteinExistence type="predicted"/>
<dbReference type="InterPro" id="IPR050229">
    <property type="entry name" value="GlpE_sulfurtransferase"/>
</dbReference>
<dbReference type="InterPro" id="IPR001763">
    <property type="entry name" value="Rhodanese-like_dom"/>
</dbReference>
<evidence type="ECO:0000313" key="3">
    <source>
        <dbReference type="EMBL" id="KIZ16456.1"/>
    </source>
</evidence>
<gene>
    <name evidence="3" type="ORF">SNA_19170</name>
</gene>
<feature type="region of interest" description="Disordered" evidence="1">
    <location>
        <begin position="1"/>
        <end position="23"/>
    </location>
</feature>
<sequence length="119" mass="12688">MFLFRRGAGRPTPEQARTRTSDVTAVPCDVREVPRWRAGRAPGAVSVPLIRLLDGAALPTDAQGRPVVAICRFGHRSQRAGRLLASRGSDDVDVTGGMSAWAQAGLPVVDERGQSGWIA</sequence>
<accession>A0A0D7CK55</accession>
<keyword evidence="4" id="KW-1185">Reference proteome</keyword>
<dbReference type="EMBL" id="JRKI01000027">
    <property type="protein sequence ID" value="KIZ16456.1"/>
    <property type="molecule type" value="Genomic_DNA"/>
</dbReference>
<feature type="domain" description="Rhodanese" evidence="2">
    <location>
        <begin position="29"/>
        <end position="110"/>
    </location>
</feature>
<dbReference type="RefSeq" id="WP_030063669.1">
    <property type="nucleotide sequence ID" value="NZ_JRKI01000027.1"/>
</dbReference>
<dbReference type="GO" id="GO:0016740">
    <property type="term" value="F:transferase activity"/>
    <property type="evidence" value="ECO:0007669"/>
    <property type="project" value="UniProtKB-KW"/>
</dbReference>
<dbReference type="PROSITE" id="PS50206">
    <property type="entry name" value="RHODANESE_3"/>
    <property type="match status" value="1"/>
</dbReference>
<dbReference type="SUPFAM" id="SSF52821">
    <property type="entry name" value="Rhodanese/Cell cycle control phosphatase"/>
    <property type="match status" value="1"/>
</dbReference>
<dbReference type="AlphaFoldDB" id="A0A0D7CK55"/>
<protein>
    <submittedName>
        <fullName evidence="3">Sulfurtransferase</fullName>
    </submittedName>
</protein>
<organism evidence="3 4">
    <name type="scientific">Streptomyces natalensis ATCC 27448</name>
    <dbReference type="NCBI Taxonomy" id="1240678"/>
    <lineage>
        <taxon>Bacteria</taxon>
        <taxon>Bacillati</taxon>
        <taxon>Actinomycetota</taxon>
        <taxon>Actinomycetes</taxon>
        <taxon>Kitasatosporales</taxon>
        <taxon>Streptomycetaceae</taxon>
        <taxon>Streptomyces</taxon>
    </lineage>
</organism>
<evidence type="ECO:0000313" key="4">
    <source>
        <dbReference type="Proteomes" id="UP000032458"/>
    </source>
</evidence>
<dbReference type="InterPro" id="IPR036873">
    <property type="entry name" value="Rhodanese-like_dom_sf"/>
</dbReference>
<evidence type="ECO:0000256" key="1">
    <source>
        <dbReference type="SAM" id="MobiDB-lite"/>
    </source>
</evidence>
<dbReference type="CDD" id="cd00158">
    <property type="entry name" value="RHOD"/>
    <property type="match status" value="1"/>
</dbReference>
<keyword evidence="3" id="KW-0808">Transferase</keyword>
<dbReference type="PANTHER" id="PTHR43031:SF1">
    <property type="entry name" value="PYRIDINE NUCLEOTIDE-DISULPHIDE OXIDOREDUCTASE"/>
    <property type="match status" value="1"/>
</dbReference>
<comment type="caution">
    <text evidence="3">The sequence shown here is derived from an EMBL/GenBank/DDBJ whole genome shotgun (WGS) entry which is preliminary data.</text>
</comment>
<dbReference type="PANTHER" id="PTHR43031">
    <property type="entry name" value="FAD-DEPENDENT OXIDOREDUCTASE"/>
    <property type="match status" value="1"/>
</dbReference>
<name>A0A0D7CK55_9ACTN</name>
<dbReference type="Proteomes" id="UP000032458">
    <property type="component" value="Unassembled WGS sequence"/>
</dbReference>
<dbReference type="SMART" id="SM00450">
    <property type="entry name" value="RHOD"/>
    <property type="match status" value="1"/>
</dbReference>
<dbReference type="Pfam" id="PF00581">
    <property type="entry name" value="Rhodanese"/>
    <property type="match status" value="1"/>
</dbReference>
<evidence type="ECO:0000259" key="2">
    <source>
        <dbReference type="PROSITE" id="PS50206"/>
    </source>
</evidence>
<dbReference type="PATRIC" id="fig|1240678.4.peg.4042"/>
<reference evidence="3 4" key="1">
    <citation type="submission" date="2014-09" db="EMBL/GenBank/DDBJ databases">
        <title>Draft genome sequence of Streptomyces natalensis ATCC 27448, producer of the antifungal pimaricin.</title>
        <authorList>
            <person name="Mendes M.V."/>
            <person name="Beites T."/>
            <person name="Pires S."/>
            <person name="Santos C.L."/>
            <person name="Moradas-Ferreira P."/>
        </authorList>
    </citation>
    <scope>NUCLEOTIDE SEQUENCE [LARGE SCALE GENOMIC DNA]</scope>
    <source>
        <strain evidence="3 4">ATCC 27448</strain>
    </source>
</reference>
<dbReference type="Gene3D" id="3.40.250.10">
    <property type="entry name" value="Rhodanese-like domain"/>
    <property type="match status" value="1"/>
</dbReference>